<dbReference type="Gene3D" id="1.25.40.10">
    <property type="entry name" value="Tetratricopeptide repeat domain"/>
    <property type="match status" value="1"/>
</dbReference>
<dbReference type="EMBL" id="AAMX01000004">
    <property type="protein sequence ID" value="EAQ32651.1"/>
    <property type="molecule type" value="Genomic_DNA"/>
</dbReference>
<dbReference type="SUPFAM" id="SSF48452">
    <property type="entry name" value="TPR-like"/>
    <property type="match status" value="1"/>
</dbReference>
<comment type="caution">
    <text evidence="1">The sequence shown here is derived from an EMBL/GenBank/DDBJ whole genome shotgun (WGS) entry which is preliminary data.</text>
</comment>
<proteinExistence type="predicted"/>
<sequence>MEQYDQAETISQQWIQDKPKDANAWFWHGRVMAVQASSSFFSAFSYANESLEAFKKAVELEPSNPMMVMGLVGYYRNAPSIVGGGEAHARALIKQSYIGYPERYEFQLHYGLVLQEEKDWTDAFQLFERMMSAERLNERLMGYYQFARTSIFSESRTADGVTALNRYLKELTTLQKPDTSLPSADWARYRLAQLYAHQGAQQQFNELVKARDKHEEETLNEAWQSLLSKR</sequence>
<dbReference type="InterPro" id="IPR011990">
    <property type="entry name" value="TPR-like_helical_dom_sf"/>
</dbReference>
<name>A0ABM9WNU5_9GAMM</name>
<organism evidence="1 2">
    <name type="scientific">Idiomarina baltica OS145</name>
    <dbReference type="NCBI Taxonomy" id="314276"/>
    <lineage>
        <taxon>Bacteria</taxon>
        <taxon>Pseudomonadati</taxon>
        <taxon>Pseudomonadota</taxon>
        <taxon>Gammaproteobacteria</taxon>
        <taxon>Alteromonadales</taxon>
        <taxon>Idiomarinaceae</taxon>
        <taxon>Idiomarina</taxon>
    </lineage>
</organism>
<accession>A0ABM9WNU5</accession>
<evidence type="ECO:0000313" key="1">
    <source>
        <dbReference type="EMBL" id="EAQ32651.1"/>
    </source>
</evidence>
<evidence type="ECO:0000313" key="2">
    <source>
        <dbReference type="Proteomes" id="UP000016543"/>
    </source>
</evidence>
<dbReference type="Proteomes" id="UP000016543">
    <property type="component" value="Unassembled WGS sequence"/>
</dbReference>
<protein>
    <submittedName>
        <fullName evidence="1">Secreted TPR-repeat containing protein</fullName>
    </submittedName>
</protein>
<keyword evidence="2" id="KW-1185">Reference proteome</keyword>
<reference evidence="1 2" key="1">
    <citation type="submission" date="2006-01" db="EMBL/GenBank/DDBJ databases">
        <authorList>
            <person name="Brettar I."/>
            <person name="Hofle M."/>
            <person name="Ferriera S."/>
            <person name="Johnson J."/>
            <person name="Kravitz S."/>
            <person name="Halpern A."/>
            <person name="Remington K."/>
            <person name="Beeson K."/>
            <person name="Tran B."/>
            <person name="Rogers Y.-H."/>
            <person name="Friedman R."/>
            <person name="Venter J.C."/>
        </authorList>
    </citation>
    <scope>NUCLEOTIDE SEQUENCE [LARGE SCALE GENOMIC DNA]</scope>
    <source>
        <strain evidence="1 2">OS145</strain>
    </source>
</reference>
<gene>
    <name evidence="1" type="ORF">OS145_09273</name>
</gene>